<name>B7G564_PHATC</name>
<evidence type="ECO:0000313" key="1">
    <source>
        <dbReference type="EMBL" id="EEC46093.1"/>
    </source>
</evidence>
<dbReference type="KEGG" id="pti:PHATRDRAFT_38186"/>
<dbReference type="AlphaFoldDB" id="B7G564"/>
<accession>B7G564</accession>
<reference evidence="1 2" key="1">
    <citation type="journal article" date="2008" name="Nature">
        <title>The Phaeodactylum genome reveals the evolutionary history of diatom genomes.</title>
        <authorList>
            <person name="Bowler C."/>
            <person name="Allen A.E."/>
            <person name="Badger J.H."/>
            <person name="Grimwood J."/>
            <person name="Jabbari K."/>
            <person name="Kuo A."/>
            <person name="Maheswari U."/>
            <person name="Martens C."/>
            <person name="Maumus F."/>
            <person name="Otillar R.P."/>
            <person name="Rayko E."/>
            <person name="Salamov A."/>
            <person name="Vandepoele K."/>
            <person name="Beszteri B."/>
            <person name="Gruber A."/>
            <person name="Heijde M."/>
            <person name="Katinka M."/>
            <person name="Mock T."/>
            <person name="Valentin K."/>
            <person name="Verret F."/>
            <person name="Berges J.A."/>
            <person name="Brownlee C."/>
            <person name="Cadoret J.P."/>
            <person name="Chiovitti A."/>
            <person name="Choi C.J."/>
            <person name="Coesel S."/>
            <person name="De Martino A."/>
            <person name="Detter J.C."/>
            <person name="Durkin C."/>
            <person name="Falciatore A."/>
            <person name="Fournet J."/>
            <person name="Haruta M."/>
            <person name="Huysman M.J."/>
            <person name="Jenkins B.D."/>
            <person name="Jiroutova K."/>
            <person name="Jorgensen R.E."/>
            <person name="Joubert Y."/>
            <person name="Kaplan A."/>
            <person name="Kroger N."/>
            <person name="Kroth P.G."/>
            <person name="La Roche J."/>
            <person name="Lindquist E."/>
            <person name="Lommer M."/>
            <person name="Martin-Jezequel V."/>
            <person name="Lopez P.J."/>
            <person name="Lucas S."/>
            <person name="Mangogna M."/>
            <person name="McGinnis K."/>
            <person name="Medlin L.K."/>
            <person name="Montsant A."/>
            <person name="Oudot-Le Secq M.P."/>
            <person name="Napoli C."/>
            <person name="Obornik M."/>
            <person name="Parker M.S."/>
            <person name="Petit J.L."/>
            <person name="Porcel B.M."/>
            <person name="Poulsen N."/>
            <person name="Robison M."/>
            <person name="Rychlewski L."/>
            <person name="Rynearson T.A."/>
            <person name="Schmutz J."/>
            <person name="Shapiro H."/>
            <person name="Siaut M."/>
            <person name="Stanley M."/>
            <person name="Sussman M.R."/>
            <person name="Taylor A.R."/>
            <person name="Vardi A."/>
            <person name="von Dassow P."/>
            <person name="Vyverman W."/>
            <person name="Willis A."/>
            <person name="Wyrwicz L.S."/>
            <person name="Rokhsar D.S."/>
            <person name="Weissenbach J."/>
            <person name="Armbrust E.V."/>
            <person name="Green B.R."/>
            <person name="Van de Peer Y."/>
            <person name="Grigoriev I.V."/>
        </authorList>
    </citation>
    <scope>NUCLEOTIDE SEQUENCE [LARGE SCALE GENOMIC DNA]</scope>
    <source>
        <strain evidence="1 2">CCAP 1055/1</strain>
    </source>
</reference>
<dbReference type="HOGENOM" id="CLU_403607_0_0_1"/>
<dbReference type="Proteomes" id="UP000000759">
    <property type="component" value="Chromosome 15"/>
</dbReference>
<gene>
    <name evidence="1" type="ORF">PHATRDRAFT_38186</name>
</gene>
<dbReference type="PaxDb" id="2850-Phatr38186"/>
<keyword evidence="2" id="KW-1185">Reference proteome</keyword>
<proteinExistence type="predicted"/>
<dbReference type="GeneID" id="7203085"/>
<reference evidence="2" key="2">
    <citation type="submission" date="2008-08" db="EMBL/GenBank/DDBJ databases">
        <authorList>
            <consortium name="Diatom Consortium"/>
            <person name="Grigoriev I."/>
            <person name="Grimwood J."/>
            <person name="Kuo A."/>
            <person name="Otillar R.P."/>
            <person name="Salamov A."/>
            <person name="Detter J.C."/>
            <person name="Lindquist E."/>
            <person name="Shapiro H."/>
            <person name="Lucas S."/>
            <person name="Glavina del Rio T."/>
            <person name="Pitluck S."/>
            <person name="Rokhsar D."/>
            <person name="Bowler C."/>
        </authorList>
    </citation>
    <scope>GENOME REANNOTATION</scope>
    <source>
        <strain evidence="2">CCAP 1055/1</strain>
    </source>
</reference>
<dbReference type="RefSeq" id="XP_002182192.1">
    <property type="nucleotide sequence ID" value="XM_002182156.1"/>
</dbReference>
<dbReference type="EMBL" id="CM000617">
    <property type="protein sequence ID" value="EEC46093.1"/>
    <property type="molecule type" value="Genomic_DNA"/>
</dbReference>
<protein>
    <submittedName>
        <fullName evidence="1">Uncharacterized protein</fullName>
    </submittedName>
</protein>
<dbReference type="InParanoid" id="B7G564"/>
<evidence type="ECO:0000313" key="2">
    <source>
        <dbReference type="Proteomes" id="UP000000759"/>
    </source>
</evidence>
<organism evidence="1 2">
    <name type="scientific">Phaeodactylum tricornutum (strain CCAP 1055/1)</name>
    <dbReference type="NCBI Taxonomy" id="556484"/>
    <lineage>
        <taxon>Eukaryota</taxon>
        <taxon>Sar</taxon>
        <taxon>Stramenopiles</taxon>
        <taxon>Ochrophyta</taxon>
        <taxon>Bacillariophyta</taxon>
        <taxon>Bacillariophyceae</taxon>
        <taxon>Bacillariophycidae</taxon>
        <taxon>Naviculales</taxon>
        <taxon>Phaeodactylaceae</taxon>
        <taxon>Phaeodactylum</taxon>
    </lineage>
</organism>
<sequence>MANRNQVWVGENPCLISGTVESARRESFGTSGRVRRRHYLLVLLANWKEALKNDGRALCEPDRNGRAWLSCHPPTRRSPVPRRCLTVTSVETHGSRPSLLLPHPYSQSNPVVTVDPSVSQSVIRSHGVPPKLVSCVGRIRARMHYQQAMQTMLSTKDSSVSPTSSQWLELQRGVDQVVRFLHPQSPASKPAARVSPHELRRALRRIDRLLTRTLEQVSLMASVSTVPHHPHRHGAAYAYAPHVVRLVTAQLLIMVPEERDHEEDNAGAADEGNEAYHVSSHDLTLLLDALLRTVATSAYTEDSVLLATSPCGWLVDLVNHVWLAEETVPAVADDTQWHRWLELMLPLALRSWPTANDPSWEAVVGIQPDGHNPHSESAATEAAFQWRVLTGLVLEQVVWSHHTPHVPGTRIGVHHIQRHVQLAVEYALDVLDSLGVWLDAGTAVTSNHARDRQQAAVVVRDGLRHVTYATNLLRTWEAYEPGTEWPERTVSNKTLTWGPLVQTMATSLAQSLSPGLVGGYANTDDPTLRELEELETWIVQHLLRLTSFALEGVRDHGHVLEEEVCLLVFLRSLSRPALLLSSDLWTTLTSRVDDAEVRRVLQTTLLVLQSSTSLTEPFATANSTHNTMAVETTSSAGHGLQHQLWQLLQNDNNYSAAGATPKAVSDPWDTLFLRYHTDDPVV</sequence>